<dbReference type="CDD" id="cd16983">
    <property type="entry name" value="CID_SCAF8_like"/>
    <property type="match status" value="1"/>
</dbReference>
<feature type="compositionally biased region" description="Low complexity" evidence="2">
    <location>
        <begin position="594"/>
        <end position="607"/>
    </location>
</feature>
<dbReference type="VEuPathDB" id="FungiDB:LCOR_01944.1"/>
<name>A0A068RKH7_9FUNG</name>
<dbReference type="InterPro" id="IPR000504">
    <property type="entry name" value="RRM_dom"/>
</dbReference>
<evidence type="ECO:0000259" key="4">
    <source>
        <dbReference type="PROSITE" id="PS51391"/>
    </source>
</evidence>
<keyword evidence="1" id="KW-0694">RNA-binding</keyword>
<gene>
    <name evidence="5" type="ORF">LCOR_01944.1</name>
</gene>
<feature type="compositionally biased region" description="Low complexity" evidence="2">
    <location>
        <begin position="570"/>
        <end position="580"/>
    </location>
</feature>
<feature type="region of interest" description="Disordered" evidence="2">
    <location>
        <begin position="1290"/>
        <end position="1359"/>
    </location>
</feature>
<feature type="compositionally biased region" description="Basic and acidic residues" evidence="2">
    <location>
        <begin position="608"/>
        <end position="621"/>
    </location>
</feature>
<dbReference type="InterPro" id="IPR012677">
    <property type="entry name" value="Nucleotide-bd_a/b_plait_sf"/>
</dbReference>
<organism evidence="5 6">
    <name type="scientific">Lichtheimia corymbifera JMRC:FSU:9682</name>
    <dbReference type="NCBI Taxonomy" id="1263082"/>
    <lineage>
        <taxon>Eukaryota</taxon>
        <taxon>Fungi</taxon>
        <taxon>Fungi incertae sedis</taxon>
        <taxon>Mucoromycota</taxon>
        <taxon>Mucoromycotina</taxon>
        <taxon>Mucoromycetes</taxon>
        <taxon>Mucorales</taxon>
        <taxon>Lichtheimiaceae</taxon>
        <taxon>Lichtheimia</taxon>
    </lineage>
</organism>
<feature type="compositionally biased region" description="Pro residues" evidence="2">
    <location>
        <begin position="232"/>
        <end position="242"/>
    </location>
</feature>
<feature type="compositionally biased region" description="Low complexity" evidence="2">
    <location>
        <begin position="1312"/>
        <end position="1340"/>
    </location>
</feature>
<feature type="compositionally biased region" description="Basic and acidic residues" evidence="2">
    <location>
        <begin position="760"/>
        <end position="785"/>
    </location>
</feature>
<feature type="compositionally biased region" description="Low complexity" evidence="2">
    <location>
        <begin position="799"/>
        <end position="826"/>
    </location>
</feature>
<feature type="compositionally biased region" description="Pro residues" evidence="2">
    <location>
        <begin position="438"/>
        <end position="456"/>
    </location>
</feature>
<reference evidence="5" key="1">
    <citation type="submission" date="2013-08" db="EMBL/GenBank/DDBJ databases">
        <title>Gene expansion shapes genome architecture in the human pathogen Lichtheimia corymbifera: an evolutionary genomics analysis in the ancient terrestrial Mucorales (Mucoromycotina).</title>
        <authorList>
            <person name="Schwartze V.U."/>
            <person name="Winter S."/>
            <person name="Shelest E."/>
            <person name="Marcet-Houben M."/>
            <person name="Horn F."/>
            <person name="Wehner S."/>
            <person name="Hoffmann K."/>
            <person name="Riege K."/>
            <person name="Sammeth M."/>
            <person name="Nowrousian M."/>
            <person name="Valiante V."/>
            <person name="Linde J."/>
            <person name="Jacobsen I.D."/>
            <person name="Marz M."/>
            <person name="Brakhage A.A."/>
            <person name="Gabaldon T."/>
            <person name="Bocker S."/>
            <person name="Voigt K."/>
        </authorList>
    </citation>
    <scope>NUCLEOTIDE SEQUENCE [LARGE SCALE GENOMIC DNA]</scope>
    <source>
        <strain evidence="5">FSU 9682</strain>
    </source>
</reference>
<dbReference type="PROSITE" id="PS51391">
    <property type="entry name" value="CID"/>
    <property type="match status" value="1"/>
</dbReference>
<evidence type="ECO:0000313" key="5">
    <source>
        <dbReference type="EMBL" id="CDH50225.1"/>
    </source>
</evidence>
<feature type="region of interest" description="Disordered" evidence="2">
    <location>
        <begin position="1161"/>
        <end position="1266"/>
    </location>
</feature>
<dbReference type="InterPro" id="IPR008942">
    <property type="entry name" value="ENTH_VHS"/>
</dbReference>
<feature type="compositionally biased region" description="Low complexity" evidence="2">
    <location>
        <begin position="1251"/>
        <end position="1261"/>
    </location>
</feature>
<protein>
    <submittedName>
        <fullName evidence="5">Uncharacterized protein</fullName>
    </submittedName>
</protein>
<feature type="compositionally biased region" description="Low complexity" evidence="2">
    <location>
        <begin position="330"/>
        <end position="357"/>
    </location>
</feature>
<feature type="region of interest" description="Disordered" evidence="2">
    <location>
        <begin position="323"/>
        <end position="1026"/>
    </location>
</feature>
<dbReference type="SUPFAM" id="SSF54928">
    <property type="entry name" value="RNA-binding domain, RBD"/>
    <property type="match status" value="1"/>
</dbReference>
<dbReference type="InterPro" id="IPR035979">
    <property type="entry name" value="RBD_domain_sf"/>
</dbReference>
<feature type="compositionally biased region" description="Low complexity" evidence="2">
    <location>
        <begin position="286"/>
        <end position="307"/>
    </location>
</feature>
<feature type="compositionally biased region" description="Polar residues" evidence="2">
    <location>
        <begin position="1168"/>
        <end position="1196"/>
    </location>
</feature>
<feature type="region of interest" description="Disordered" evidence="2">
    <location>
        <begin position="286"/>
        <end position="309"/>
    </location>
</feature>
<dbReference type="InterPro" id="IPR006569">
    <property type="entry name" value="CID_dom"/>
</dbReference>
<dbReference type="SMART" id="SM00360">
    <property type="entry name" value="RRM"/>
    <property type="match status" value="1"/>
</dbReference>
<dbReference type="STRING" id="1263082.A0A068RKH7"/>
<dbReference type="Gene3D" id="3.30.70.330">
    <property type="match status" value="1"/>
</dbReference>
<feature type="compositionally biased region" description="Pro residues" evidence="2">
    <location>
        <begin position="556"/>
        <end position="569"/>
    </location>
</feature>
<feature type="compositionally biased region" description="Basic and acidic residues" evidence="2">
    <location>
        <begin position="971"/>
        <end position="988"/>
    </location>
</feature>
<feature type="compositionally biased region" description="Basic and acidic residues" evidence="2">
    <location>
        <begin position="514"/>
        <end position="533"/>
    </location>
</feature>
<feature type="compositionally biased region" description="Pro residues" evidence="2">
    <location>
        <begin position="1294"/>
        <end position="1311"/>
    </location>
</feature>
<feature type="compositionally biased region" description="Basic and acidic residues" evidence="2">
    <location>
        <begin position="719"/>
        <end position="728"/>
    </location>
</feature>
<accession>A0A068RKH7</accession>
<dbReference type="OrthoDB" id="79367at2759"/>
<dbReference type="SUPFAM" id="SSF48464">
    <property type="entry name" value="ENTH/VHS domain"/>
    <property type="match status" value="1"/>
</dbReference>
<dbReference type="CDD" id="cd00590">
    <property type="entry name" value="RRM_SF"/>
    <property type="match status" value="1"/>
</dbReference>
<dbReference type="Gene3D" id="1.25.40.90">
    <property type="match status" value="1"/>
</dbReference>
<feature type="compositionally biased region" description="Low complexity" evidence="2">
    <location>
        <begin position="894"/>
        <end position="912"/>
    </location>
</feature>
<feature type="compositionally biased region" description="Basic and acidic residues" evidence="2">
    <location>
        <begin position="544"/>
        <end position="554"/>
    </location>
</feature>
<dbReference type="InterPro" id="IPR048892">
    <property type="entry name" value="Nrd1_Seb1_dom2"/>
</dbReference>
<feature type="compositionally biased region" description="Basic and acidic residues" evidence="2">
    <location>
        <begin position="939"/>
        <end position="963"/>
    </location>
</feature>
<keyword evidence="6" id="KW-1185">Reference proteome</keyword>
<dbReference type="GO" id="GO:0003723">
    <property type="term" value="F:RNA binding"/>
    <property type="evidence" value="ECO:0007669"/>
    <property type="project" value="UniProtKB-UniRule"/>
</dbReference>
<dbReference type="SMART" id="SM00582">
    <property type="entry name" value="RPR"/>
    <property type="match status" value="1"/>
</dbReference>
<dbReference type="Pfam" id="PF21380">
    <property type="entry name" value="Nrd1-Seb1_dom2"/>
    <property type="match status" value="1"/>
</dbReference>
<dbReference type="InterPro" id="IPR050907">
    <property type="entry name" value="SRSF"/>
</dbReference>
<comment type="caution">
    <text evidence="5">The sequence shown here is derived from an EMBL/GenBank/DDBJ whole genome shotgun (WGS) entry which is preliminary data.</text>
</comment>
<dbReference type="Proteomes" id="UP000027586">
    <property type="component" value="Unassembled WGS sequence"/>
</dbReference>
<evidence type="ECO:0000256" key="2">
    <source>
        <dbReference type="SAM" id="MobiDB-lite"/>
    </source>
</evidence>
<feature type="domain" description="CID" evidence="4">
    <location>
        <begin position="1"/>
        <end position="144"/>
    </location>
</feature>
<evidence type="ECO:0000259" key="3">
    <source>
        <dbReference type="PROSITE" id="PS50102"/>
    </source>
</evidence>
<evidence type="ECO:0000313" key="6">
    <source>
        <dbReference type="Proteomes" id="UP000027586"/>
    </source>
</evidence>
<feature type="compositionally biased region" description="Low complexity" evidence="2">
    <location>
        <begin position="622"/>
        <end position="639"/>
    </location>
</feature>
<dbReference type="PANTHER" id="PTHR23147">
    <property type="entry name" value="SERINE/ARGININE RICH SPLICING FACTOR"/>
    <property type="match status" value="1"/>
</dbReference>
<dbReference type="PROSITE" id="PS50102">
    <property type="entry name" value="RRM"/>
    <property type="match status" value="1"/>
</dbReference>
<feature type="domain" description="RRM" evidence="3">
    <location>
        <begin position="1036"/>
        <end position="1111"/>
    </location>
</feature>
<feature type="compositionally biased region" description="Basic and acidic residues" evidence="2">
    <location>
        <begin position="855"/>
        <end position="893"/>
    </location>
</feature>
<proteinExistence type="predicted"/>
<dbReference type="EMBL" id="CBTN010000006">
    <property type="protein sequence ID" value="CDH50225.1"/>
    <property type="molecule type" value="Genomic_DNA"/>
</dbReference>
<feature type="compositionally biased region" description="Polar residues" evidence="2">
    <location>
        <begin position="730"/>
        <end position="746"/>
    </location>
</feature>
<dbReference type="Pfam" id="PF00076">
    <property type="entry name" value="RRM_1"/>
    <property type="match status" value="1"/>
</dbReference>
<feature type="compositionally biased region" description="Low complexity" evidence="2">
    <location>
        <begin position="1002"/>
        <end position="1016"/>
    </location>
</feature>
<feature type="compositionally biased region" description="Polar residues" evidence="2">
    <location>
        <begin position="473"/>
        <end position="486"/>
    </location>
</feature>
<feature type="compositionally biased region" description="Polar residues" evidence="2">
    <location>
        <begin position="1215"/>
        <end position="1225"/>
    </location>
</feature>
<feature type="region of interest" description="Disordered" evidence="2">
    <location>
        <begin position="230"/>
        <end position="259"/>
    </location>
</feature>
<sequence>MTHWDRSLFDGDLQALLDVRPPVPISRINALRDLALAHREHLNYITQRILRFLETSPPDYRVAGLYLIDAIIRKPKDQQAECAVNDYRLRFQAVLRDHALQGLFSLCSEEDKARVIRVFTYWGEKHIFPKHFAEQLKIDAIYEPNEPSRQPTVIPNHNVADENLQQTLQTPFPTIPNNPTDLTHFLASLQTTATNQTELSHYPPALHHFLQGLQLGAHLPAIALNGALPSLFQPPPPPPSQQPAPYATTDLPGMQQTYTNTTFDDKSAVKYECIQDEVVPSCQIALQQAQSHSPSPSLSVPTSSTTATDHDMVPVKQEPLAENEAAVVESTQSTPPQHPPSSSTSIPQVTAASSPSPAKTPPLPAQSTPTTSVEPVMASTAESNSMSLPIPSPKDMLSPKQSSPQPQPQPPVAAAPISHMKPSLGADMDKLTSISTTPNPPLSEAIPPPKTPPLPPIVKEEHVVPAISMDIAESQSLPCEDTSTNEAVKRPLSPPFESKDEDAAIDSSQTIDNNAKRQRLEKDEFHDSSDQSERSASPTRKRSRWDVKKDEVARPKTPPLPRPKTPPLPQETTATAPTTEVVASIGPDSTGVMEVVVQESTTLQQQQESEKHVQQQQDDRMSQTSKSSNSTPSNAVSSPHSAHVIMNKSIPRPKTPPSPPASLLLTHNGLTSIPTKSIPRPKTPPLPTQATEDALQYTKDDHSQSKSTKRHHSPSPSIDDSRQMRDMTDSSEGSRQQPPLDNASPSNKRRKKTSNDDNMEDTRSKPKISSDESKLGKELSREDNKATLAVKKSSKENESSSTRGRSTSSSPTTKGLAAKEGSSSSTKHSKEKEPSSSSPTTKHSKGKEASSSTRHSKEREASSSTRHSKEKEAAPSTRHSKEKDKTARSHESSSRPSTTSRQSTSERSSTSKSNERSHSHPSKSSEKSSSNARSNEPSRSSRDSNHKHPHKERSQDDTSERHRSERHSHYRTRDASPSRQSHKDEDRGLSSPNTYYPPQLYSPSAPTATSTLSPFARPGPLADSRLKKGFIRVMTRTMYVGPMPSDVEEEDIRDLFSQYGEILSISFNDRPDKKRNAFVQFGNRDSLTAAKEGSQNLRMGGKPVTVNWAHGFGPKALYSYEKGDTVIKLDELTKEEAALLRSAPVGGFQGSRMRDQVIVEEPGPLGGRQSTLHQPRRQPSASPQSEHRQQSYASPTIQSTPPSHHHQSPIHPPTASSMSQPQQPQYHEVHYPPESYHHHHHHPQAYNGYYPAVASPSSANPPVDPYQNVKFEQVHDYDVAQPAYTYPYYSGPHHYPPPPPPQTSAPPPPVHPSYYQHPYPYPEQDPNMYYQQYYYQQQPSPQQPPHSNPYYYGYHDGYR</sequence>
<evidence type="ECO:0000256" key="1">
    <source>
        <dbReference type="PROSITE-ProRule" id="PRU00176"/>
    </source>
</evidence>
<feature type="compositionally biased region" description="Basic and acidic residues" evidence="2">
    <location>
        <begin position="913"/>
        <end position="926"/>
    </location>
</feature>
<dbReference type="Pfam" id="PF04818">
    <property type="entry name" value="CID"/>
    <property type="match status" value="1"/>
</dbReference>